<organism evidence="1 2">
    <name type="scientific">Schistosoma mattheei</name>
    <dbReference type="NCBI Taxonomy" id="31246"/>
    <lineage>
        <taxon>Eukaryota</taxon>
        <taxon>Metazoa</taxon>
        <taxon>Spiralia</taxon>
        <taxon>Lophotrochozoa</taxon>
        <taxon>Platyhelminthes</taxon>
        <taxon>Trematoda</taxon>
        <taxon>Digenea</taxon>
        <taxon>Strigeidida</taxon>
        <taxon>Schistosomatoidea</taxon>
        <taxon>Schistosomatidae</taxon>
        <taxon>Schistosoma</taxon>
    </lineage>
</organism>
<evidence type="ECO:0000313" key="2">
    <source>
        <dbReference type="Proteomes" id="UP000269396"/>
    </source>
</evidence>
<dbReference type="EMBL" id="UZAL01043808">
    <property type="protein sequence ID" value="VDP81784.1"/>
    <property type="molecule type" value="Genomic_DNA"/>
</dbReference>
<sequence>MIWCMIMLMDLSNGHLLIKEEKILRKLVNLIHATTTNDFNLSTIHSRQLQYLLYTTYNTTTTTTHYNDIPSAAGAGTGASSASSAEGSGSSTMMNLNETFYPIFHHLITQNSLTQNFLHDIYRSIQIMRNFNRWHSNNHYHDNHNPNPNNHDTRKQLEVYLFHLLQLNQPIEFYNMKLFNNFITMNDDYDQTSNLIGIGYCFNGILMAYVNNYTTTTTTTTTNISISSSTSDSSDRNSICSQFVLNVQLFDNNNNNETIRFNDYEYGEFSSIWAPIQCESNSIKPIVLRYFIYTKEKRQVFLFLLFLLGDLIRFEFSASGNNQCV</sequence>
<proteinExistence type="predicted"/>
<dbReference type="AlphaFoldDB" id="A0A183Q0N8"/>
<keyword evidence="2" id="KW-1185">Reference proteome</keyword>
<accession>A0A183Q0N8</accession>
<evidence type="ECO:0000313" key="1">
    <source>
        <dbReference type="EMBL" id="VDP81784.1"/>
    </source>
</evidence>
<dbReference type="Proteomes" id="UP000269396">
    <property type="component" value="Unassembled WGS sequence"/>
</dbReference>
<gene>
    <name evidence="1" type="ORF">SMTD_LOCUS20175</name>
</gene>
<protein>
    <submittedName>
        <fullName evidence="1">Uncharacterized protein</fullName>
    </submittedName>
</protein>
<reference evidence="1 2" key="1">
    <citation type="submission" date="2018-11" db="EMBL/GenBank/DDBJ databases">
        <authorList>
            <consortium name="Pathogen Informatics"/>
        </authorList>
    </citation>
    <scope>NUCLEOTIDE SEQUENCE [LARGE SCALE GENOMIC DNA]</scope>
    <source>
        <strain>Denwood</strain>
        <strain evidence="2">Zambia</strain>
    </source>
</reference>
<name>A0A183Q0N8_9TREM</name>